<dbReference type="OrthoDB" id="9810610at2"/>
<keyword evidence="4" id="KW-0282">Flagellum</keyword>
<protein>
    <submittedName>
        <fullName evidence="4">Flagellar motility protein MotE, a chaperone for MotC folding</fullName>
    </submittedName>
</protein>
<feature type="coiled-coil region" evidence="1">
    <location>
        <begin position="83"/>
        <end position="120"/>
    </location>
</feature>
<name>A0A1R0F8Z2_9HYPH</name>
<organism evidence="4 5">
    <name type="scientific">Bartonella apis</name>
    <dbReference type="NCBI Taxonomy" id="1686310"/>
    <lineage>
        <taxon>Bacteria</taxon>
        <taxon>Pseudomonadati</taxon>
        <taxon>Pseudomonadota</taxon>
        <taxon>Alphaproteobacteria</taxon>
        <taxon>Hyphomicrobiales</taxon>
        <taxon>Bartonellaceae</taxon>
        <taxon>Bartonella</taxon>
    </lineage>
</organism>
<dbReference type="Proteomes" id="UP000187344">
    <property type="component" value="Unassembled WGS sequence"/>
</dbReference>
<feature type="signal peptide" evidence="3">
    <location>
        <begin position="1"/>
        <end position="26"/>
    </location>
</feature>
<gene>
    <name evidence="4" type="ORF">PEB0149_008570</name>
</gene>
<keyword evidence="4" id="KW-0969">Cilium</keyword>
<dbReference type="RefSeq" id="WP_075870287.1">
    <property type="nucleotide sequence ID" value="NZ_CALYQA010000001.1"/>
</dbReference>
<keyword evidence="3" id="KW-0732">Signal</keyword>
<evidence type="ECO:0000256" key="1">
    <source>
        <dbReference type="SAM" id="Coils"/>
    </source>
</evidence>
<comment type="caution">
    <text evidence="4">The sequence shown here is derived from an EMBL/GenBank/DDBJ whole genome shotgun (WGS) entry which is preliminary data.</text>
</comment>
<dbReference type="AlphaFoldDB" id="A0A1R0F8Z2"/>
<dbReference type="EMBL" id="LXYT01000002">
    <property type="protein sequence ID" value="OLY43430.1"/>
    <property type="molecule type" value="Genomic_DNA"/>
</dbReference>
<keyword evidence="1" id="KW-0175">Coiled coil</keyword>
<evidence type="ECO:0000313" key="4">
    <source>
        <dbReference type="EMBL" id="OLY43430.1"/>
    </source>
</evidence>
<keyword evidence="4" id="KW-0966">Cell projection</keyword>
<dbReference type="GeneID" id="92992845"/>
<evidence type="ECO:0000256" key="2">
    <source>
        <dbReference type="SAM" id="MobiDB-lite"/>
    </source>
</evidence>
<feature type="chain" id="PRO_5011982975" evidence="3">
    <location>
        <begin position="27"/>
        <end position="201"/>
    </location>
</feature>
<keyword evidence="5" id="KW-1185">Reference proteome</keyword>
<reference evidence="4 5" key="1">
    <citation type="submission" date="2016-12" db="EMBL/GenBank/DDBJ databases">
        <title>Comparative genomics of Bartonella apis.</title>
        <authorList>
            <person name="Engel P."/>
        </authorList>
    </citation>
    <scope>NUCLEOTIDE SEQUENCE [LARGE SCALE GENOMIC DNA]</scope>
    <source>
        <strain evidence="4 5">PEB0149</strain>
    </source>
</reference>
<evidence type="ECO:0000313" key="5">
    <source>
        <dbReference type="Proteomes" id="UP000187344"/>
    </source>
</evidence>
<feature type="region of interest" description="Disordered" evidence="2">
    <location>
        <begin position="28"/>
        <end position="58"/>
    </location>
</feature>
<proteinExistence type="predicted"/>
<sequence>MIGSRRKVLAVLGLVPFLGLMNNALAQKGGASGTNKASTIPPAPAAPSAQRGLPSANASQDEIEKFCGNIDSQAADARFELQSQQLQQLRMQIDDRIKVLEEKREEYENWLNKRNEFLAKAQDSLVNIISKMRPDAAAAQLALVDDFAAAAIMLKLTPRVSSAIMNELPPEKSANLTKVLVSAQKLPPENKPAPKAVKAGQ</sequence>
<evidence type="ECO:0000256" key="3">
    <source>
        <dbReference type="SAM" id="SignalP"/>
    </source>
</evidence>
<accession>A0A1R0F8Z2</accession>